<gene>
    <name evidence="1" type="ORF">OG222_11480</name>
</gene>
<evidence type="ECO:0000313" key="1">
    <source>
        <dbReference type="EMBL" id="WTQ73678.1"/>
    </source>
</evidence>
<evidence type="ECO:0008006" key="2">
    <source>
        <dbReference type="Google" id="ProtNLM"/>
    </source>
</evidence>
<dbReference type="EMBL" id="CP108169">
    <property type="protein sequence ID" value="WTQ73678.1"/>
    <property type="molecule type" value="Genomic_DNA"/>
</dbReference>
<protein>
    <recommendedName>
        <fullName evidence="2">SAV-6107-like HEPN domain-containing protein</fullName>
    </recommendedName>
</protein>
<reference evidence="1" key="1">
    <citation type="submission" date="2022-10" db="EMBL/GenBank/DDBJ databases">
        <title>The complete genomes of actinobacterial strains from the NBC collection.</title>
        <authorList>
            <person name="Joergensen T.S."/>
            <person name="Alvarez Arevalo M."/>
            <person name="Sterndorff E.B."/>
            <person name="Faurdal D."/>
            <person name="Vuksanovic O."/>
            <person name="Mourched A.-S."/>
            <person name="Charusanti P."/>
            <person name="Shaw S."/>
            <person name="Blin K."/>
            <person name="Weber T."/>
        </authorList>
    </citation>
    <scope>NUCLEOTIDE SEQUENCE</scope>
    <source>
        <strain evidence="1">NBC_00148</strain>
    </source>
</reference>
<accession>A0AAU1LR51</accession>
<proteinExistence type="predicted"/>
<dbReference type="AlphaFoldDB" id="A0AAU1LR51"/>
<sequence>MIRIVTKARLARLVAEAKQARRRAVEVQEKADAVSCTYFRTVAELTARAVRAEEARAAYSDVVAMLRAELDAAQAPGEVVLLVRYGQPHSIHRSVHAAKACAATYGAHPVSWRPSSRPPTASDDWATIVFIFDAATDAFLCSVAPVLPVAGGAG</sequence>
<name>A0AAU1LR51_9ACTN</name>
<organism evidence="1">
    <name type="scientific">Streptomyces sp. NBC_00148</name>
    <dbReference type="NCBI Taxonomy" id="2903626"/>
    <lineage>
        <taxon>Bacteria</taxon>
        <taxon>Bacillati</taxon>
        <taxon>Actinomycetota</taxon>
        <taxon>Actinomycetes</taxon>
        <taxon>Kitasatosporales</taxon>
        <taxon>Streptomycetaceae</taxon>
        <taxon>Streptomyces</taxon>
    </lineage>
</organism>